<comment type="caution">
    <text evidence="1">The sequence shown here is derived from an EMBL/GenBank/DDBJ whole genome shotgun (WGS) entry which is preliminary data.</text>
</comment>
<proteinExistence type="predicted"/>
<dbReference type="AlphaFoldDB" id="A0AAD7I3F4"/>
<dbReference type="EMBL" id="JARKIB010000134">
    <property type="protein sequence ID" value="KAJ7734146.1"/>
    <property type="molecule type" value="Genomic_DNA"/>
</dbReference>
<evidence type="ECO:0000313" key="2">
    <source>
        <dbReference type="Proteomes" id="UP001215598"/>
    </source>
</evidence>
<evidence type="ECO:0000313" key="1">
    <source>
        <dbReference type="EMBL" id="KAJ7734146.1"/>
    </source>
</evidence>
<sequence length="76" mass="8354">MTRVTVLFSTTPAVSLAFYIPPEKTGTSFPTPTGSPIARYNKPRYEEVCCSVCLGETNREGTYNITRYELAVVASV</sequence>
<dbReference type="Proteomes" id="UP001215598">
    <property type="component" value="Unassembled WGS sequence"/>
</dbReference>
<reference evidence="1" key="1">
    <citation type="submission" date="2023-03" db="EMBL/GenBank/DDBJ databases">
        <title>Massive genome expansion in bonnet fungi (Mycena s.s.) driven by repeated elements and novel gene families across ecological guilds.</title>
        <authorList>
            <consortium name="Lawrence Berkeley National Laboratory"/>
            <person name="Harder C.B."/>
            <person name="Miyauchi S."/>
            <person name="Viragh M."/>
            <person name="Kuo A."/>
            <person name="Thoen E."/>
            <person name="Andreopoulos B."/>
            <person name="Lu D."/>
            <person name="Skrede I."/>
            <person name="Drula E."/>
            <person name="Henrissat B."/>
            <person name="Morin E."/>
            <person name="Kohler A."/>
            <person name="Barry K."/>
            <person name="LaButti K."/>
            <person name="Morin E."/>
            <person name="Salamov A."/>
            <person name="Lipzen A."/>
            <person name="Mereny Z."/>
            <person name="Hegedus B."/>
            <person name="Baldrian P."/>
            <person name="Stursova M."/>
            <person name="Weitz H."/>
            <person name="Taylor A."/>
            <person name="Grigoriev I.V."/>
            <person name="Nagy L.G."/>
            <person name="Martin F."/>
            <person name="Kauserud H."/>
        </authorList>
    </citation>
    <scope>NUCLEOTIDE SEQUENCE</scope>
    <source>
        <strain evidence="1">CBHHK182m</strain>
    </source>
</reference>
<name>A0AAD7I3F4_9AGAR</name>
<organism evidence="1 2">
    <name type="scientific">Mycena metata</name>
    <dbReference type="NCBI Taxonomy" id="1033252"/>
    <lineage>
        <taxon>Eukaryota</taxon>
        <taxon>Fungi</taxon>
        <taxon>Dikarya</taxon>
        <taxon>Basidiomycota</taxon>
        <taxon>Agaricomycotina</taxon>
        <taxon>Agaricomycetes</taxon>
        <taxon>Agaricomycetidae</taxon>
        <taxon>Agaricales</taxon>
        <taxon>Marasmiineae</taxon>
        <taxon>Mycenaceae</taxon>
        <taxon>Mycena</taxon>
    </lineage>
</organism>
<keyword evidence="2" id="KW-1185">Reference proteome</keyword>
<protein>
    <submittedName>
        <fullName evidence="1">Uncharacterized protein</fullName>
    </submittedName>
</protein>
<gene>
    <name evidence="1" type="ORF">B0H16DRAFT_156825</name>
</gene>
<accession>A0AAD7I3F4</accession>